<evidence type="ECO:0000256" key="1">
    <source>
        <dbReference type="SAM" id="MobiDB-lite"/>
    </source>
</evidence>
<reference evidence="2 3" key="1">
    <citation type="journal article" date="2006" name="Science">
        <title>Phytophthora genome sequences uncover evolutionary origins and mechanisms of pathogenesis.</title>
        <authorList>
            <person name="Tyler B.M."/>
            <person name="Tripathy S."/>
            <person name="Zhang X."/>
            <person name="Dehal P."/>
            <person name="Jiang R.H."/>
            <person name="Aerts A."/>
            <person name="Arredondo F.D."/>
            <person name="Baxter L."/>
            <person name="Bensasson D."/>
            <person name="Beynon J.L."/>
            <person name="Chapman J."/>
            <person name="Damasceno C.M."/>
            <person name="Dorrance A.E."/>
            <person name="Dou D."/>
            <person name="Dickerman A.W."/>
            <person name="Dubchak I.L."/>
            <person name="Garbelotto M."/>
            <person name="Gijzen M."/>
            <person name="Gordon S.G."/>
            <person name="Govers F."/>
            <person name="Grunwald N.J."/>
            <person name="Huang W."/>
            <person name="Ivors K.L."/>
            <person name="Jones R.W."/>
            <person name="Kamoun S."/>
            <person name="Krampis K."/>
            <person name="Lamour K.H."/>
            <person name="Lee M.K."/>
            <person name="McDonald W.H."/>
            <person name="Medina M."/>
            <person name="Meijer H.J."/>
            <person name="Nordberg E.K."/>
            <person name="Maclean D.J."/>
            <person name="Ospina-Giraldo M.D."/>
            <person name="Morris P.F."/>
            <person name="Phuntumart V."/>
            <person name="Putnam N.H."/>
            <person name="Rash S."/>
            <person name="Rose J.K."/>
            <person name="Sakihama Y."/>
            <person name="Salamov A.A."/>
            <person name="Savidor A."/>
            <person name="Scheuring C.F."/>
            <person name="Smith B.M."/>
            <person name="Sobral B.W."/>
            <person name="Terry A."/>
            <person name="Torto-Alalibo T.A."/>
            <person name="Win J."/>
            <person name="Xu Z."/>
            <person name="Zhang H."/>
            <person name="Grigoriev I.V."/>
            <person name="Rokhsar D.S."/>
            <person name="Boore J.L."/>
        </authorList>
    </citation>
    <scope>NUCLEOTIDE SEQUENCE [LARGE SCALE GENOMIC DNA]</scope>
    <source>
        <strain evidence="2 3">P6497</strain>
    </source>
</reference>
<dbReference type="Proteomes" id="UP000002640">
    <property type="component" value="Unassembled WGS sequence"/>
</dbReference>
<dbReference type="InParanoid" id="G4YQ38"/>
<dbReference type="AlphaFoldDB" id="G4YQ38"/>
<accession>G4YQ38</accession>
<dbReference type="KEGG" id="psoj:PHYSODRAFT_473727"/>
<dbReference type="EMBL" id="JH159151">
    <property type="protein sequence ID" value="EGZ29353.1"/>
    <property type="molecule type" value="Genomic_DNA"/>
</dbReference>
<evidence type="ECO:0000313" key="3">
    <source>
        <dbReference type="Proteomes" id="UP000002640"/>
    </source>
</evidence>
<sequence length="146" mass="16339">LPRLAARSSAFPGKRDSSTSNRCSTDSTPTTTELSVLGVNAKAWCRHCDRSLPLPQCDLVPISTVFKNRWATSLLSDRHGKRPCRHCSFLVAPFLAAHWSEYRIHRERLESAGSENGFESTYFATRCGQMQPVKRARPPQIDAHLA</sequence>
<dbReference type="GeneID" id="20654396"/>
<proteinExistence type="predicted"/>
<protein>
    <submittedName>
        <fullName evidence="2">Uncharacterized protein</fullName>
    </submittedName>
</protein>
<feature type="non-terminal residue" evidence="2">
    <location>
        <position position="1"/>
    </location>
</feature>
<dbReference type="RefSeq" id="XP_009516628.1">
    <property type="nucleotide sequence ID" value="XM_009518333.1"/>
</dbReference>
<gene>
    <name evidence="2" type="ORF">PHYSODRAFT_473727</name>
</gene>
<feature type="region of interest" description="Disordered" evidence="1">
    <location>
        <begin position="1"/>
        <end position="28"/>
    </location>
</feature>
<evidence type="ECO:0000313" key="2">
    <source>
        <dbReference type="EMBL" id="EGZ29353.1"/>
    </source>
</evidence>
<keyword evidence="3" id="KW-1185">Reference proteome</keyword>
<name>G4YQ38_PHYSP</name>
<feature type="compositionally biased region" description="Polar residues" evidence="1">
    <location>
        <begin position="18"/>
        <end position="28"/>
    </location>
</feature>
<organism evidence="2 3">
    <name type="scientific">Phytophthora sojae (strain P6497)</name>
    <name type="common">Soybean stem and root rot agent</name>
    <name type="synonym">Phytophthora megasperma f. sp. glycines</name>
    <dbReference type="NCBI Taxonomy" id="1094619"/>
    <lineage>
        <taxon>Eukaryota</taxon>
        <taxon>Sar</taxon>
        <taxon>Stramenopiles</taxon>
        <taxon>Oomycota</taxon>
        <taxon>Peronosporomycetes</taxon>
        <taxon>Peronosporales</taxon>
        <taxon>Peronosporaceae</taxon>
        <taxon>Phytophthora</taxon>
    </lineage>
</organism>